<feature type="transmembrane region" description="Helical" evidence="6">
    <location>
        <begin position="228"/>
        <end position="250"/>
    </location>
</feature>
<feature type="transmembrane region" description="Helical" evidence="6">
    <location>
        <begin position="293"/>
        <end position="309"/>
    </location>
</feature>
<dbReference type="SUPFAM" id="SSF103473">
    <property type="entry name" value="MFS general substrate transporter"/>
    <property type="match status" value="1"/>
</dbReference>
<accession>A0A1E2SLN6</accession>
<dbReference type="Pfam" id="PF07690">
    <property type="entry name" value="MFS_1"/>
    <property type="match status" value="1"/>
</dbReference>
<dbReference type="InterPro" id="IPR011701">
    <property type="entry name" value="MFS"/>
</dbReference>
<dbReference type="EMBL" id="LNZG01000011">
    <property type="protein sequence ID" value="ODA90564.1"/>
    <property type="molecule type" value="Genomic_DNA"/>
</dbReference>
<keyword evidence="2" id="KW-1003">Cell membrane</keyword>
<dbReference type="RefSeq" id="WP_011185616.1">
    <property type="nucleotide sequence ID" value="NZ_LNZG01000011.1"/>
</dbReference>
<name>A0A1E2SLN6_LEIXY</name>
<evidence type="ECO:0000256" key="3">
    <source>
        <dbReference type="ARBA" id="ARBA00022692"/>
    </source>
</evidence>
<keyword evidence="3 6" id="KW-0812">Transmembrane</keyword>
<feature type="transmembrane region" description="Helical" evidence="6">
    <location>
        <begin position="27"/>
        <end position="46"/>
    </location>
</feature>
<keyword evidence="5 6" id="KW-0472">Membrane</keyword>
<dbReference type="PANTHER" id="PTHR23513">
    <property type="entry name" value="INTEGRAL MEMBRANE EFFLUX PROTEIN-RELATED"/>
    <property type="match status" value="1"/>
</dbReference>
<evidence type="ECO:0000256" key="4">
    <source>
        <dbReference type="ARBA" id="ARBA00022989"/>
    </source>
</evidence>
<dbReference type="AlphaFoldDB" id="A0A1E2SLN6"/>
<dbReference type="Gene3D" id="1.20.1250.20">
    <property type="entry name" value="MFS general substrate transporter like domains"/>
    <property type="match status" value="1"/>
</dbReference>
<reference evidence="7 8" key="1">
    <citation type="submission" date="2015-11" db="EMBL/GenBank/DDBJ databases">
        <authorList>
            <person name="Zhang Y."/>
            <person name="Guo Z."/>
        </authorList>
    </citation>
    <scope>NUCLEOTIDE SEQUENCE [LARGE SCALE GENOMIC DNA]</scope>
    <source>
        <strain evidence="8">gdw1</strain>
    </source>
</reference>
<feature type="transmembrane region" description="Helical" evidence="6">
    <location>
        <begin position="173"/>
        <end position="193"/>
    </location>
</feature>
<evidence type="ECO:0000256" key="1">
    <source>
        <dbReference type="ARBA" id="ARBA00004651"/>
    </source>
</evidence>
<feature type="transmembrane region" description="Helical" evidence="6">
    <location>
        <begin position="383"/>
        <end position="402"/>
    </location>
</feature>
<comment type="subcellular location">
    <subcellularLocation>
        <location evidence="1">Cell membrane</location>
        <topology evidence="1">Multi-pass membrane protein</topology>
    </subcellularLocation>
</comment>
<organism evidence="7 8">
    <name type="scientific">Leifsonia xyli subsp. xyli</name>
    <dbReference type="NCBI Taxonomy" id="59736"/>
    <lineage>
        <taxon>Bacteria</taxon>
        <taxon>Bacillati</taxon>
        <taxon>Actinomycetota</taxon>
        <taxon>Actinomycetes</taxon>
        <taxon>Micrococcales</taxon>
        <taxon>Microbacteriaceae</taxon>
        <taxon>Leifsonia</taxon>
    </lineage>
</organism>
<protein>
    <recommendedName>
        <fullName evidence="9">MFS transporter</fullName>
    </recommendedName>
</protein>
<evidence type="ECO:0000313" key="8">
    <source>
        <dbReference type="Proteomes" id="UP000094426"/>
    </source>
</evidence>
<dbReference type="InterPro" id="IPR036259">
    <property type="entry name" value="MFS_trans_sf"/>
</dbReference>
<dbReference type="PANTHER" id="PTHR23513:SF6">
    <property type="entry name" value="MAJOR FACILITATOR SUPERFAMILY ASSOCIATED DOMAIN-CONTAINING PROTEIN"/>
    <property type="match status" value="1"/>
</dbReference>
<sequence length="407" mass="42567">MNTTAPEPDAGASLASTDFRVLLASRIFSAMASGLTWVLLSLWVFAQTESPFLTGLMSATNVVPYIVFGILAGATVDRGTPSAVIAAMEFVNCAALAVVPILTLTGTTAIWPLFLVAAVSSTAYVWFDVSSSAIVPRIVPGRDLALANSRLWLISTLVSVAAAPLAFTMLNTFGLGTSFGILAALYAISGFVLTRLKALNPVAPSVGSRLQQLVEGLRFSVVEPTIRFFMTTSIGMGISGGAVYGMLIVFSSDALGLASTDLHISLIVGASGLGALIGALATPRLERWSTLRMVRVLLLANVALMFLFTRSPNWLIAGVAVLAWNATQTSLMVLSIAARQRVTPLHLQGRVNSAGRTVAWGSVLVGTFVCGSLASGLGVRTALLVLVVPVTASFVIALILRFPRLAA</sequence>
<feature type="transmembrane region" description="Helical" evidence="6">
    <location>
        <begin position="315"/>
        <end position="337"/>
    </location>
</feature>
<dbReference type="OMA" id="SIPLAYW"/>
<feature type="transmembrane region" description="Helical" evidence="6">
    <location>
        <begin position="150"/>
        <end position="167"/>
    </location>
</feature>
<evidence type="ECO:0000256" key="2">
    <source>
        <dbReference type="ARBA" id="ARBA00022475"/>
    </source>
</evidence>
<dbReference type="Proteomes" id="UP000094426">
    <property type="component" value="Unassembled WGS sequence"/>
</dbReference>
<evidence type="ECO:0000256" key="5">
    <source>
        <dbReference type="ARBA" id="ARBA00023136"/>
    </source>
</evidence>
<evidence type="ECO:0000256" key="6">
    <source>
        <dbReference type="SAM" id="Phobius"/>
    </source>
</evidence>
<evidence type="ECO:0000313" key="7">
    <source>
        <dbReference type="EMBL" id="ODA90564.1"/>
    </source>
</evidence>
<dbReference type="GO" id="GO:0022857">
    <property type="term" value="F:transmembrane transporter activity"/>
    <property type="evidence" value="ECO:0007669"/>
    <property type="project" value="InterPro"/>
</dbReference>
<feature type="transmembrane region" description="Helical" evidence="6">
    <location>
        <begin position="262"/>
        <end position="281"/>
    </location>
</feature>
<feature type="transmembrane region" description="Helical" evidence="6">
    <location>
        <begin position="52"/>
        <end position="76"/>
    </location>
</feature>
<dbReference type="OrthoDB" id="145388at2"/>
<evidence type="ECO:0008006" key="9">
    <source>
        <dbReference type="Google" id="ProtNLM"/>
    </source>
</evidence>
<comment type="caution">
    <text evidence="7">The sequence shown here is derived from an EMBL/GenBank/DDBJ whole genome shotgun (WGS) entry which is preliminary data.</text>
</comment>
<dbReference type="CDD" id="cd06173">
    <property type="entry name" value="MFS_MefA_like"/>
    <property type="match status" value="1"/>
</dbReference>
<feature type="transmembrane region" description="Helical" evidence="6">
    <location>
        <begin position="358"/>
        <end position="377"/>
    </location>
</feature>
<gene>
    <name evidence="7" type="ORF">ATY41_10045</name>
</gene>
<keyword evidence="4 6" id="KW-1133">Transmembrane helix</keyword>
<dbReference type="GO" id="GO:0005886">
    <property type="term" value="C:plasma membrane"/>
    <property type="evidence" value="ECO:0007669"/>
    <property type="project" value="UniProtKB-SubCell"/>
</dbReference>
<proteinExistence type="predicted"/>